<keyword evidence="5" id="KW-0804">Transcription</keyword>
<dbReference type="Gene3D" id="3.40.50.2300">
    <property type="match status" value="1"/>
</dbReference>
<dbReference type="InterPro" id="IPR025662">
    <property type="entry name" value="Sigma_54_int_dom_ATP-bd_1"/>
</dbReference>
<dbReference type="PANTHER" id="PTHR32071">
    <property type="entry name" value="TRANSCRIPTIONAL REGULATORY PROTEIN"/>
    <property type="match status" value="1"/>
</dbReference>
<dbReference type="OrthoDB" id="9761705at2"/>
<dbReference type="SUPFAM" id="SSF52540">
    <property type="entry name" value="P-loop containing nucleoside triphosphate hydrolases"/>
    <property type="match status" value="1"/>
</dbReference>
<gene>
    <name evidence="9" type="ORF">EQU24_11020</name>
</gene>
<keyword evidence="2" id="KW-0067">ATP-binding</keyword>
<evidence type="ECO:0000256" key="5">
    <source>
        <dbReference type="ARBA" id="ARBA00023163"/>
    </source>
</evidence>
<evidence type="ECO:0000259" key="7">
    <source>
        <dbReference type="PROSITE" id="PS50045"/>
    </source>
</evidence>
<dbReference type="PRINTS" id="PR01590">
    <property type="entry name" value="HTHFIS"/>
</dbReference>
<dbReference type="InterPro" id="IPR002078">
    <property type="entry name" value="Sigma_54_int"/>
</dbReference>
<dbReference type="PROSITE" id="PS50045">
    <property type="entry name" value="SIGMA54_INTERACT_4"/>
    <property type="match status" value="1"/>
</dbReference>
<dbReference type="SUPFAM" id="SSF46689">
    <property type="entry name" value="Homeodomain-like"/>
    <property type="match status" value="1"/>
</dbReference>
<dbReference type="PROSITE" id="PS00676">
    <property type="entry name" value="SIGMA54_INTERACT_2"/>
    <property type="match status" value="1"/>
</dbReference>
<sequence length="450" mass="50742">MGSSMNKPTILFAVQSYELKQSIQTVLHHQAVELVEAKTCQEALKYFQTSNPQLLILESPCQDGVDTLAIVKSFHERDRRFPVILVTTQGSERLAISALRIGIKDYFEYPFSDRDLIDSITKLLSPRASTVSSAQALNSALHHPFVGSSHSMQKVKTYLQKVAHVDSHVLVTGETGTGKELVAKFIHTYSQRSHKPFIAINCAALPDSLLESELFGYEKGAFTGAQTAYAGKLKMADGGTVFFDEIGDMSPYAQAKILRVLESKEVYPLGAKQSVALNIRIIAATNRHLEKMMLAKEFRDDLYFRLNVARVHLPPLRERKEDIPELLNFYLNQFNQQFGLNLLGLSVEALEALFDYHWPGNIRELKNVLETVFIDSPHERISREDLPEPICGNKVSKAFSGLDDLEREHLLAALNAANWNKSKAAEQLQCSRMTLYRKMEKHRISTKKAY</sequence>
<accession>A0A4P9UMY1</accession>
<dbReference type="Gene3D" id="3.40.50.300">
    <property type="entry name" value="P-loop containing nucleotide triphosphate hydrolases"/>
    <property type="match status" value="1"/>
</dbReference>
<dbReference type="PROSITE" id="PS00675">
    <property type="entry name" value="SIGMA54_INTERACT_1"/>
    <property type="match status" value="1"/>
</dbReference>
<dbReference type="SMART" id="SM00382">
    <property type="entry name" value="AAA"/>
    <property type="match status" value="1"/>
</dbReference>
<dbReference type="STRING" id="675511.GCA_000341735_00829"/>
<proteinExistence type="predicted"/>
<evidence type="ECO:0000256" key="1">
    <source>
        <dbReference type="ARBA" id="ARBA00022741"/>
    </source>
</evidence>
<keyword evidence="1" id="KW-0547">Nucleotide-binding</keyword>
<dbReference type="Pfam" id="PF25601">
    <property type="entry name" value="AAA_lid_14"/>
    <property type="match status" value="1"/>
</dbReference>
<evidence type="ECO:0000313" key="9">
    <source>
        <dbReference type="EMBL" id="QCW82709.1"/>
    </source>
</evidence>
<dbReference type="PROSITE" id="PS50110">
    <property type="entry name" value="RESPONSE_REGULATORY"/>
    <property type="match status" value="1"/>
</dbReference>
<evidence type="ECO:0000313" key="10">
    <source>
        <dbReference type="Proteomes" id="UP000305881"/>
    </source>
</evidence>
<dbReference type="Proteomes" id="UP000305881">
    <property type="component" value="Chromosome"/>
</dbReference>
<evidence type="ECO:0000259" key="8">
    <source>
        <dbReference type="PROSITE" id="PS50110"/>
    </source>
</evidence>
<dbReference type="GO" id="GO:0000160">
    <property type="term" value="P:phosphorelay signal transduction system"/>
    <property type="evidence" value="ECO:0007669"/>
    <property type="project" value="InterPro"/>
</dbReference>
<dbReference type="InterPro" id="IPR025943">
    <property type="entry name" value="Sigma_54_int_dom_ATP-bd_2"/>
</dbReference>
<dbReference type="SUPFAM" id="SSF52172">
    <property type="entry name" value="CheY-like"/>
    <property type="match status" value="1"/>
</dbReference>
<dbReference type="AlphaFoldDB" id="A0A4P9UMY1"/>
<feature type="domain" description="Sigma-54 factor interaction" evidence="7">
    <location>
        <begin position="145"/>
        <end position="374"/>
    </location>
</feature>
<dbReference type="EMBL" id="CP035467">
    <property type="protein sequence ID" value="QCW82709.1"/>
    <property type="molecule type" value="Genomic_DNA"/>
</dbReference>
<protein>
    <submittedName>
        <fullName evidence="9">Sigma-54-dependent Fis family transcriptional regulator</fullName>
    </submittedName>
</protein>
<dbReference type="Pfam" id="PF00072">
    <property type="entry name" value="Response_reg"/>
    <property type="match status" value="1"/>
</dbReference>
<dbReference type="SMART" id="SM00448">
    <property type="entry name" value="REC"/>
    <property type="match status" value="1"/>
</dbReference>
<dbReference type="Pfam" id="PF02954">
    <property type="entry name" value="HTH_8"/>
    <property type="match status" value="1"/>
</dbReference>
<dbReference type="FunFam" id="3.40.50.300:FF:000006">
    <property type="entry name" value="DNA-binding transcriptional regulator NtrC"/>
    <property type="match status" value="1"/>
</dbReference>
<keyword evidence="10" id="KW-1185">Reference proteome</keyword>
<dbReference type="Gene3D" id="1.10.8.60">
    <property type="match status" value="1"/>
</dbReference>
<dbReference type="InterPro" id="IPR002197">
    <property type="entry name" value="HTH_Fis"/>
</dbReference>
<dbReference type="GO" id="GO:0043565">
    <property type="term" value="F:sequence-specific DNA binding"/>
    <property type="evidence" value="ECO:0007669"/>
    <property type="project" value="InterPro"/>
</dbReference>
<dbReference type="PROSITE" id="PS00688">
    <property type="entry name" value="SIGMA54_INTERACT_3"/>
    <property type="match status" value="1"/>
</dbReference>
<comment type="caution">
    <text evidence="6">Lacks conserved residue(s) required for the propagation of feature annotation.</text>
</comment>
<dbReference type="Pfam" id="PF00158">
    <property type="entry name" value="Sigma54_activat"/>
    <property type="match status" value="1"/>
</dbReference>
<dbReference type="InterPro" id="IPR058031">
    <property type="entry name" value="AAA_lid_NorR"/>
</dbReference>
<dbReference type="InterPro" id="IPR011006">
    <property type="entry name" value="CheY-like_superfamily"/>
</dbReference>
<keyword evidence="4" id="KW-0238">DNA-binding</keyword>
<dbReference type="InterPro" id="IPR025944">
    <property type="entry name" value="Sigma_54_int_dom_CS"/>
</dbReference>
<dbReference type="KEGG" id="mbur:EQU24_11020"/>
<feature type="domain" description="Response regulatory" evidence="8">
    <location>
        <begin position="9"/>
        <end position="124"/>
    </location>
</feature>
<evidence type="ECO:0000256" key="3">
    <source>
        <dbReference type="ARBA" id="ARBA00023015"/>
    </source>
</evidence>
<organism evidence="9 10">
    <name type="scientific">Methylotuvimicrobium buryatense</name>
    <name type="common">Methylomicrobium buryatense</name>
    <dbReference type="NCBI Taxonomy" id="95641"/>
    <lineage>
        <taxon>Bacteria</taxon>
        <taxon>Pseudomonadati</taxon>
        <taxon>Pseudomonadota</taxon>
        <taxon>Gammaproteobacteria</taxon>
        <taxon>Methylococcales</taxon>
        <taxon>Methylococcaceae</taxon>
        <taxon>Methylotuvimicrobium</taxon>
    </lineage>
</organism>
<dbReference type="InterPro" id="IPR003593">
    <property type="entry name" value="AAA+_ATPase"/>
</dbReference>
<evidence type="ECO:0000256" key="6">
    <source>
        <dbReference type="PROSITE-ProRule" id="PRU00169"/>
    </source>
</evidence>
<dbReference type="CDD" id="cd00009">
    <property type="entry name" value="AAA"/>
    <property type="match status" value="1"/>
</dbReference>
<dbReference type="InterPro" id="IPR009057">
    <property type="entry name" value="Homeodomain-like_sf"/>
</dbReference>
<dbReference type="Gene3D" id="1.10.10.60">
    <property type="entry name" value="Homeodomain-like"/>
    <property type="match status" value="1"/>
</dbReference>
<keyword evidence="3" id="KW-0805">Transcription regulation</keyword>
<dbReference type="GO" id="GO:0005524">
    <property type="term" value="F:ATP binding"/>
    <property type="evidence" value="ECO:0007669"/>
    <property type="project" value="UniProtKB-KW"/>
</dbReference>
<dbReference type="InterPro" id="IPR001789">
    <property type="entry name" value="Sig_transdc_resp-reg_receiver"/>
</dbReference>
<evidence type="ECO:0000256" key="4">
    <source>
        <dbReference type="ARBA" id="ARBA00023125"/>
    </source>
</evidence>
<dbReference type="InterPro" id="IPR027417">
    <property type="entry name" value="P-loop_NTPase"/>
</dbReference>
<name>A0A4P9UMY1_METBY</name>
<reference evidence="10" key="1">
    <citation type="journal article" date="2019" name="J. Bacteriol.">
        <title>A Mutagenic Screen Identifies a TonB-Dependent Receptor Required for the Lanthanide Metal Switch in the Type I Methanotroph 'Methylotuvimicrobium buryatense' 5GB1C.</title>
        <authorList>
            <person name="Groom J.D."/>
            <person name="Ford S.M."/>
            <person name="Pesesky M.W."/>
            <person name="Lidstrom M.E."/>
        </authorList>
    </citation>
    <scope>NUCLEOTIDE SEQUENCE [LARGE SCALE GENOMIC DNA]</scope>
    <source>
        <strain evidence="10">5GB1C</strain>
    </source>
</reference>
<evidence type="ECO:0000256" key="2">
    <source>
        <dbReference type="ARBA" id="ARBA00022840"/>
    </source>
</evidence>
<dbReference type="GO" id="GO:0006355">
    <property type="term" value="P:regulation of DNA-templated transcription"/>
    <property type="evidence" value="ECO:0007669"/>
    <property type="project" value="InterPro"/>
</dbReference>